<reference evidence="3 4" key="1">
    <citation type="journal article" date="2002" name="Int. J. Syst. Evol. Microbiol.">
        <title>Sphingopyxis witflariensis sp. nov., isolated from activated sludge.</title>
        <authorList>
            <person name="Kampfer P."/>
            <person name="Witzenberger R."/>
            <person name="Denner E.B."/>
            <person name="Busse H.J."/>
            <person name="Neef A."/>
        </authorList>
    </citation>
    <scope>NUCLEOTIDE SEQUENCE [LARGE SCALE GENOMIC DNA]</scope>
    <source>
        <strain evidence="3 4">DSM 14551</strain>
    </source>
</reference>
<evidence type="ECO:0000313" key="3">
    <source>
        <dbReference type="EMBL" id="OWR01329.1"/>
    </source>
</evidence>
<feature type="domain" description="DUF4349" evidence="2">
    <location>
        <begin position="78"/>
        <end position="280"/>
    </location>
</feature>
<dbReference type="InterPro" id="IPR025645">
    <property type="entry name" value="DUF4349"/>
</dbReference>
<keyword evidence="4" id="KW-1185">Reference proteome</keyword>
<keyword evidence="1" id="KW-0472">Membrane</keyword>
<keyword evidence="1" id="KW-1133">Transmembrane helix</keyword>
<dbReference type="AlphaFoldDB" id="A0A246K5R9"/>
<evidence type="ECO:0000259" key="2">
    <source>
        <dbReference type="Pfam" id="PF14257"/>
    </source>
</evidence>
<feature type="transmembrane region" description="Helical" evidence="1">
    <location>
        <begin position="254"/>
        <end position="279"/>
    </location>
</feature>
<dbReference type="Pfam" id="PF14257">
    <property type="entry name" value="DUF4349"/>
    <property type="match status" value="1"/>
</dbReference>
<comment type="caution">
    <text evidence="3">The sequence shown here is derived from an EMBL/GenBank/DDBJ whole genome shotgun (WGS) entry which is preliminary data.</text>
</comment>
<sequence>MRPTSRVLGESSMKMKLLAGAMALALVGCSEKQADETSSSDISSPTAETAAVPDVGLSAAPGVAFDYSYAFRLDDDRIAKVQGEHAEACETLGTARCRIVDVRYQMVRENEVEAQTQFKLDPGIARKFGADALASVEKAEGVLADAMVNGEDVGSKIETSQQRSAGATAEIARLEARLKQGGLDKGERAELQKQIGELGKQLGTDRGERRAGEARIASTSVVFNYVGTGGLPGIGHQNPFSNAWNTLLGSGGTLLSILLVAAAAILPWALLIGLVVVLWRRFRGQRPTEPPAPAA</sequence>
<dbReference type="PROSITE" id="PS51257">
    <property type="entry name" value="PROKAR_LIPOPROTEIN"/>
    <property type="match status" value="1"/>
</dbReference>
<proteinExistence type="predicted"/>
<dbReference type="Proteomes" id="UP000197097">
    <property type="component" value="Unassembled WGS sequence"/>
</dbReference>
<keyword evidence="1" id="KW-0812">Transmembrane</keyword>
<organism evidence="3 4">
    <name type="scientific">Sphingopyxis witflariensis</name>
    <dbReference type="NCBI Taxonomy" id="173675"/>
    <lineage>
        <taxon>Bacteria</taxon>
        <taxon>Pseudomonadati</taxon>
        <taxon>Pseudomonadota</taxon>
        <taxon>Alphaproteobacteria</taxon>
        <taxon>Sphingomonadales</taxon>
        <taxon>Sphingomonadaceae</taxon>
        <taxon>Sphingopyxis</taxon>
    </lineage>
</organism>
<evidence type="ECO:0000313" key="4">
    <source>
        <dbReference type="Proteomes" id="UP000197097"/>
    </source>
</evidence>
<evidence type="ECO:0000256" key="1">
    <source>
        <dbReference type="SAM" id="Phobius"/>
    </source>
</evidence>
<gene>
    <name evidence="3" type="ORF">CDQ91_02720</name>
</gene>
<dbReference type="EMBL" id="NISJ01000001">
    <property type="protein sequence ID" value="OWR01329.1"/>
    <property type="molecule type" value="Genomic_DNA"/>
</dbReference>
<protein>
    <recommendedName>
        <fullName evidence="2">DUF4349 domain-containing protein</fullName>
    </recommendedName>
</protein>
<name>A0A246K5R9_9SPHN</name>
<accession>A0A246K5R9</accession>